<keyword evidence="2" id="KW-1185">Reference proteome</keyword>
<sequence>MLQKVFYKSREFQVRQKVIKNEVALESTMPTIQSSMVANMLTIQPTRLLANNSAHRVFRKKFSNNPFGFPCGICDQLWFKNNLNKITQECQQLLNTVFPGVNLKFFNNG</sequence>
<feature type="non-terminal residue" evidence="1">
    <location>
        <position position="109"/>
    </location>
</feature>
<reference evidence="1 2" key="1">
    <citation type="journal article" date="2024" name="Ann. Entomol. Soc. Am.">
        <title>Genomic analyses of the southern and eastern yellowjacket wasps (Hymenoptera: Vespidae) reveal evolutionary signatures of social life.</title>
        <authorList>
            <person name="Catto M.A."/>
            <person name="Caine P.B."/>
            <person name="Orr S.E."/>
            <person name="Hunt B.G."/>
            <person name="Goodisman M.A.D."/>
        </authorList>
    </citation>
    <scope>NUCLEOTIDE SEQUENCE [LARGE SCALE GENOMIC DNA]</scope>
    <source>
        <strain evidence="1">233</strain>
        <tissue evidence="1">Head and thorax</tissue>
    </source>
</reference>
<name>A0ABD2AI31_VESSQ</name>
<evidence type="ECO:0000313" key="2">
    <source>
        <dbReference type="Proteomes" id="UP001607302"/>
    </source>
</evidence>
<evidence type="ECO:0000313" key="1">
    <source>
        <dbReference type="EMBL" id="KAL2720279.1"/>
    </source>
</evidence>
<gene>
    <name evidence="1" type="ORF">V1478_010545</name>
</gene>
<proteinExistence type="predicted"/>
<dbReference type="AlphaFoldDB" id="A0ABD2AI31"/>
<comment type="caution">
    <text evidence="1">The sequence shown here is derived from an EMBL/GenBank/DDBJ whole genome shotgun (WGS) entry which is preliminary data.</text>
</comment>
<accession>A0ABD2AI31</accession>
<dbReference type="EMBL" id="JAUDFV010000147">
    <property type="protein sequence ID" value="KAL2720279.1"/>
    <property type="molecule type" value="Genomic_DNA"/>
</dbReference>
<protein>
    <submittedName>
        <fullName evidence="1">Uncharacterized protein</fullName>
    </submittedName>
</protein>
<organism evidence="1 2">
    <name type="scientific">Vespula squamosa</name>
    <name type="common">Southern yellow jacket</name>
    <name type="synonym">Wasp</name>
    <dbReference type="NCBI Taxonomy" id="30214"/>
    <lineage>
        <taxon>Eukaryota</taxon>
        <taxon>Metazoa</taxon>
        <taxon>Ecdysozoa</taxon>
        <taxon>Arthropoda</taxon>
        <taxon>Hexapoda</taxon>
        <taxon>Insecta</taxon>
        <taxon>Pterygota</taxon>
        <taxon>Neoptera</taxon>
        <taxon>Endopterygota</taxon>
        <taxon>Hymenoptera</taxon>
        <taxon>Apocrita</taxon>
        <taxon>Aculeata</taxon>
        <taxon>Vespoidea</taxon>
        <taxon>Vespidae</taxon>
        <taxon>Vespinae</taxon>
        <taxon>Vespula</taxon>
    </lineage>
</organism>
<dbReference type="Proteomes" id="UP001607302">
    <property type="component" value="Unassembled WGS sequence"/>
</dbReference>